<evidence type="ECO:0000259" key="3">
    <source>
        <dbReference type="PROSITE" id="PS50977"/>
    </source>
</evidence>
<dbReference type="InterPro" id="IPR009057">
    <property type="entry name" value="Homeodomain-like_sf"/>
</dbReference>
<accession>A0A423KG41</accession>
<dbReference type="RefSeq" id="WP_123408244.1">
    <property type="nucleotide sequence ID" value="NZ_MOBP01000012.1"/>
</dbReference>
<proteinExistence type="predicted"/>
<protein>
    <submittedName>
        <fullName evidence="4">TetR family transcriptional regulator</fullName>
    </submittedName>
</protein>
<dbReference type="InterPro" id="IPR036271">
    <property type="entry name" value="Tet_transcr_reg_TetR-rel_C_sf"/>
</dbReference>
<dbReference type="PANTHER" id="PTHR30055:SF219">
    <property type="entry name" value="TRANSCRIPTIONAL REGULATORY PROTEIN"/>
    <property type="match status" value="1"/>
</dbReference>
<dbReference type="PROSITE" id="PS50977">
    <property type="entry name" value="HTH_TETR_2"/>
    <property type="match status" value="1"/>
</dbReference>
<dbReference type="Pfam" id="PF17939">
    <property type="entry name" value="TetR_C_30"/>
    <property type="match status" value="1"/>
</dbReference>
<evidence type="ECO:0000313" key="5">
    <source>
        <dbReference type="Proteomes" id="UP000283627"/>
    </source>
</evidence>
<sequence length="215" mass="23878">MAEASAKERNTEVSRREQVLDAAERLFAEGGYNGVSMRDIANAAEVGLPLVVYHFKTKLNLYRELFERRKAVLDERLGLLHLPLAAGEDPLEHIVRAFVLPVMTNQNSEAGIAYAKLVAREASDPREVDRGIVAEYFDPFAVEFIRAIREALPSISSRTAHWSYLFAVGALVMSVFDNRIERISGGAVKAMDLDTKTEHLVAFIKAGIHAGINRI</sequence>
<evidence type="ECO:0000256" key="2">
    <source>
        <dbReference type="PROSITE-ProRule" id="PRU00335"/>
    </source>
</evidence>
<name>A0A423KG41_9PSED</name>
<dbReference type="GO" id="GO:0003700">
    <property type="term" value="F:DNA-binding transcription factor activity"/>
    <property type="evidence" value="ECO:0007669"/>
    <property type="project" value="TreeGrafter"/>
</dbReference>
<evidence type="ECO:0000256" key="1">
    <source>
        <dbReference type="ARBA" id="ARBA00023125"/>
    </source>
</evidence>
<dbReference type="InterPro" id="IPR050109">
    <property type="entry name" value="HTH-type_TetR-like_transc_reg"/>
</dbReference>
<dbReference type="PRINTS" id="PR00455">
    <property type="entry name" value="HTHTETR"/>
</dbReference>
<dbReference type="GO" id="GO:0000976">
    <property type="term" value="F:transcription cis-regulatory region binding"/>
    <property type="evidence" value="ECO:0007669"/>
    <property type="project" value="TreeGrafter"/>
</dbReference>
<comment type="caution">
    <text evidence="4">The sequence shown here is derived from an EMBL/GenBank/DDBJ whole genome shotgun (WGS) entry which is preliminary data.</text>
</comment>
<dbReference type="Pfam" id="PF00440">
    <property type="entry name" value="TetR_N"/>
    <property type="match status" value="1"/>
</dbReference>
<dbReference type="InterPro" id="IPR041586">
    <property type="entry name" value="PsrA_TetR_C"/>
</dbReference>
<dbReference type="Proteomes" id="UP000283627">
    <property type="component" value="Unassembled WGS sequence"/>
</dbReference>
<dbReference type="EMBL" id="MOBP01000012">
    <property type="protein sequence ID" value="RON51783.1"/>
    <property type="molecule type" value="Genomic_DNA"/>
</dbReference>
<dbReference type="Gene3D" id="1.10.357.10">
    <property type="entry name" value="Tetracycline Repressor, domain 2"/>
    <property type="match status" value="1"/>
</dbReference>
<dbReference type="SUPFAM" id="SSF46689">
    <property type="entry name" value="Homeodomain-like"/>
    <property type="match status" value="1"/>
</dbReference>
<dbReference type="PANTHER" id="PTHR30055">
    <property type="entry name" value="HTH-TYPE TRANSCRIPTIONAL REGULATOR RUTR"/>
    <property type="match status" value="1"/>
</dbReference>
<organism evidence="4 5">
    <name type="scientific">Pseudomonas frederiksbergensis</name>
    <dbReference type="NCBI Taxonomy" id="104087"/>
    <lineage>
        <taxon>Bacteria</taxon>
        <taxon>Pseudomonadati</taxon>
        <taxon>Pseudomonadota</taxon>
        <taxon>Gammaproteobacteria</taxon>
        <taxon>Pseudomonadales</taxon>
        <taxon>Pseudomonadaceae</taxon>
        <taxon>Pseudomonas</taxon>
    </lineage>
</organism>
<evidence type="ECO:0000313" key="4">
    <source>
        <dbReference type="EMBL" id="RON51783.1"/>
    </source>
</evidence>
<gene>
    <name evidence="4" type="ORF">BK665_18115</name>
</gene>
<dbReference type="InterPro" id="IPR001647">
    <property type="entry name" value="HTH_TetR"/>
</dbReference>
<keyword evidence="1 2" id="KW-0238">DNA-binding</keyword>
<reference evidence="4 5" key="1">
    <citation type="submission" date="2016-10" db="EMBL/GenBank/DDBJ databases">
        <title>Comparative genome analysis of multiple Pseudomonas spp. focuses on biocontrol and plant growth promoting traits.</title>
        <authorList>
            <person name="Tao X.-Y."/>
            <person name="Taylor C.G."/>
        </authorList>
    </citation>
    <scope>NUCLEOTIDE SEQUENCE [LARGE SCALE GENOMIC DNA]</scope>
    <source>
        <strain evidence="4 5">39A2</strain>
    </source>
</reference>
<dbReference type="AlphaFoldDB" id="A0A423KG41"/>
<dbReference type="OrthoDB" id="2356263at2"/>
<dbReference type="SUPFAM" id="SSF48498">
    <property type="entry name" value="Tetracyclin repressor-like, C-terminal domain"/>
    <property type="match status" value="1"/>
</dbReference>
<feature type="DNA-binding region" description="H-T-H motif" evidence="2">
    <location>
        <begin position="36"/>
        <end position="55"/>
    </location>
</feature>
<feature type="domain" description="HTH tetR-type" evidence="3">
    <location>
        <begin position="13"/>
        <end position="73"/>
    </location>
</feature>